<keyword evidence="2" id="KW-1133">Transmembrane helix</keyword>
<accession>A0A382BE48</accession>
<feature type="non-terminal residue" evidence="3">
    <location>
        <position position="1"/>
    </location>
</feature>
<name>A0A382BE48_9ZZZZ</name>
<evidence type="ECO:0000256" key="2">
    <source>
        <dbReference type="SAM" id="Phobius"/>
    </source>
</evidence>
<keyword evidence="2" id="KW-0812">Transmembrane</keyword>
<organism evidence="3">
    <name type="scientific">marine metagenome</name>
    <dbReference type="NCBI Taxonomy" id="408172"/>
    <lineage>
        <taxon>unclassified sequences</taxon>
        <taxon>metagenomes</taxon>
        <taxon>ecological metagenomes</taxon>
    </lineage>
</organism>
<feature type="transmembrane region" description="Helical" evidence="2">
    <location>
        <begin position="36"/>
        <end position="58"/>
    </location>
</feature>
<reference evidence="3" key="1">
    <citation type="submission" date="2018-05" db="EMBL/GenBank/DDBJ databases">
        <authorList>
            <person name="Lanie J.A."/>
            <person name="Ng W.-L."/>
            <person name="Kazmierczak K.M."/>
            <person name="Andrzejewski T.M."/>
            <person name="Davidsen T.M."/>
            <person name="Wayne K.J."/>
            <person name="Tettelin H."/>
            <person name="Glass J.I."/>
            <person name="Rusch D."/>
            <person name="Podicherti R."/>
            <person name="Tsui H.-C.T."/>
            <person name="Winkler M.E."/>
        </authorList>
    </citation>
    <scope>NUCLEOTIDE SEQUENCE</scope>
</reference>
<keyword evidence="1" id="KW-0175">Coiled coil</keyword>
<proteinExistence type="predicted"/>
<sequence length="457" mass="52890">CSNSDFIYCKSFGAYPKQGIYLFSILILCMNDYIKFLIILFLSVVQVLLVITVFNWWVDPYGIFHVAEYDPKKPIWVSKQLRLAKVHRLKQLKPQGIVLGSSSSQLGIDPSHPGWDQDVYPRYNAGLPGASLYETFRFFQHSQAVSHPKQILIGLDFITFNIFYSLSNDFNESHMAVSKEGKPQDSFSNNFFLPLLSMPALKASQRKLFYVGEGTHYSNGMENPQVKGRGLSNNRGAMVGTIKKVVFNLVMPPPGHRFCLYDGGGNNPNFLYLKKILEISKENGSDVRLFIQPAHAFLMEVLRVLRRMEDYEKWERELIAIVEDVNNRYAESREFPLWNFGGYNSLTMTEIPPPEDPTRSMNWYFDIPHYKKSLGDLIQDRVFNFHQTGRVVPEDFGTLINSKNIDRHQKVQKLKQRDYMKTYQEDIKELTEKVNTTEKNIRLFDCNQLASRLQIKS</sequence>
<dbReference type="AlphaFoldDB" id="A0A382BE48"/>
<gene>
    <name evidence="3" type="ORF">METZ01_LOCUS164930</name>
</gene>
<feature type="coiled-coil region" evidence="1">
    <location>
        <begin position="420"/>
        <end position="447"/>
    </location>
</feature>
<keyword evidence="2" id="KW-0472">Membrane</keyword>
<protein>
    <submittedName>
        <fullName evidence="3">Uncharacterized protein</fullName>
    </submittedName>
</protein>
<dbReference type="EMBL" id="UINC01029407">
    <property type="protein sequence ID" value="SVB12076.1"/>
    <property type="molecule type" value="Genomic_DNA"/>
</dbReference>
<evidence type="ECO:0000313" key="3">
    <source>
        <dbReference type="EMBL" id="SVB12076.1"/>
    </source>
</evidence>
<evidence type="ECO:0000256" key="1">
    <source>
        <dbReference type="SAM" id="Coils"/>
    </source>
</evidence>